<name>R4FGE5_9BACL</name>
<proteinExistence type="predicted"/>
<reference evidence="3" key="1">
    <citation type="journal article" date="2013" name="Genome">
        <title>Draft Genome Sequence of a Thermophilic Member of the Bacillaceae, Anoxybacillus flavithermus Strain Kn10, Isolated from the Kan-nawa Hot Spring in Japan.</title>
        <authorList>
            <person name="Matsutani M."/>
            <person name="Shirakihara Y."/>
            <person name="Imada K."/>
            <person name="Yakushi T."/>
            <person name="Matsushita K."/>
        </authorList>
    </citation>
    <scope>NUCLEOTIDE SEQUENCE [LARGE SCALE GENOMIC DNA]</scope>
    <source>
        <strain evidence="3">NBRC 109594</strain>
    </source>
</reference>
<evidence type="ECO:0000256" key="1">
    <source>
        <dbReference type="SAM" id="Phobius"/>
    </source>
</evidence>
<sequence length="73" mass="8523">MLLVSSVLLFLNFEGFGFFIDIPTVAIGFIWGKFSKKQSEDMVLKIGFWGNTIWLVFLIGWYSFIFYSWGQQP</sequence>
<gene>
    <name evidence="2" type="ORF">KN10_2416</name>
</gene>
<dbReference type="AlphaFoldDB" id="R4FGE5"/>
<dbReference type="Proteomes" id="UP000013057">
    <property type="component" value="Unassembled WGS sequence"/>
</dbReference>
<keyword evidence="1" id="KW-0472">Membrane</keyword>
<evidence type="ECO:0000313" key="2">
    <source>
        <dbReference type="EMBL" id="GAC91980.1"/>
    </source>
</evidence>
<feature type="transmembrane region" description="Helical" evidence="1">
    <location>
        <begin position="15"/>
        <end position="34"/>
    </location>
</feature>
<accession>R4FGE5</accession>
<feature type="transmembrane region" description="Helical" evidence="1">
    <location>
        <begin position="46"/>
        <end position="69"/>
    </location>
</feature>
<comment type="caution">
    <text evidence="2">The sequence shown here is derived from an EMBL/GenBank/DDBJ whole genome shotgun (WGS) entry which is preliminary data.</text>
</comment>
<keyword evidence="1" id="KW-1133">Transmembrane helix</keyword>
<dbReference type="EMBL" id="BARH01000022">
    <property type="protein sequence ID" value="GAC91980.1"/>
    <property type="molecule type" value="Genomic_DNA"/>
</dbReference>
<evidence type="ECO:0000313" key="3">
    <source>
        <dbReference type="Proteomes" id="UP000013057"/>
    </source>
</evidence>
<keyword evidence="1" id="KW-0812">Transmembrane</keyword>
<organism evidence="2 3">
    <name type="scientific">Anoxybacillus flavithermus NBRC 109594</name>
    <dbReference type="NCBI Taxonomy" id="1315967"/>
    <lineage>
        <taxon>Bacteria</taxon>
        <taxon>Bacillati</taxon>
        <taxon>Bacillota</taxon>
        <taxon>Bacilli</taxon>
        <taxon>Bacillales</taxon>
        <taxon>Anoxybacillaceae</taxon>
        <taxon>Anoxybacillus</taxon>
    </lineage>
</organism>
<protein>
    <submittedName>
        <fullName evidence="2">Uncharacterized protein</fullName>
    </submittedName>
</protein>